<comment type="function">
    <text evidence="2 9">Catalyzes the interconversion of 2-phosphoglycerate and 3-phosphoglycerate.</text>
</comment>
<dbReference type="Pfam" id="PF01676">
    <property type="entry name" value="Metalloenzyme"/>
    <property type="match status" value="1"/>
</dbReference>
<dbReference type="GO" id="GO:0005829">
    <property type="term" value="C:cytosol"/>
    <property type="evidence" value="ECO:0007669"/>
    <property type="project" value="TreeGrafter"/>
</dbReference>
<evidence type="ECO:0000256" key="12">
    <source>
        <dbReference type="PIRSR" id="PIRSR001492-2"/>
    </source>
</evidence>
<evidence type="ECO:0000256" key="4">
    <source>
        <dbReference type="ARBA" id="ARBA00008819"/>
    </source>
</evidence>
<name>A0A5C8KB69_9BACT</name>
<feature type="binding site" evidence="9 13">
    <location>
        <position position="61"/>
    </location>
    <ligand>
        <name>Mn(2+)</name>
        <dbReference type="ChEBI" id="CHEBI:29035"/>
        <label>2</label>
    </ligand>
</feature>
<dbReference type="SUPFAM" id="SSF53649">
    <property type="entry name" value="Alkaline phosphatase-like"/>
    <property type="match status" value="1"/>
</dbReference>
<keyword evidence="6 9" id="KW-0324">Glycolysis</keyword>
<feature type="binding site" evidence="9 12">
    <location>
        <position position="122"/>
    </location>
    <ligand>
        <name>substrate</name>
    </ligand>
</feature>
<comment type="pathway">
    <text evidence="3 9">Carbohydrate degradation; glycolysis; pyruvate from D-glyceraldehyde 3-phosphate: step 3/5.</text>
</comment>
<feature type="binding site" evidence="9 13">
    <location>
        <position position="403"/>
    </location>
    <ligand>
        <name>Mn(2+)</name>
        <dbReference type="ChEBI" id="CHEBI:29035"/>
        <label>1</label>
    </ligand>
</feature>
<organism evidence="16 17">
    <name type="scientific">Pontibacter qinzhouensis</name>
    <dbReference type="NCBI Taxonomy" id="2603253"/>
    <lineage>
        <taxon>Bacteria</taxon>
        <taxon>Pseudomonadati</taxon>
        <taxon>Bacteroidota</taxon>
        <taxon>Cytophagia</taxon>
        <taxon>Cytophagales</taxon>
        <taxon>Hymenobacteraceae</taxon>
        <taxon>Pontibacter</taxon>
    </lineage>
</organism>
<feature type="binding site" evidence="9 13">
    <location>
        <position position="441"/>
    </location>
    <ligand>
        <name>Mn(2+)</name>
        <dbReference type="ChEBI" id="CHEBI:29035"/>
        <label>2</label>
    </ligand>
</feature>
<evidence type="ECO:0000259" key="15">
    <source>
        <dbReference type="Pfam" id="PF06415"/>
    </source>
</evidence>
<evidence type="ECO:0000256" key="6">
    <source>
        <dbReference type="ARBA" id="ARBA00023152"/>
    </source>
</evidence>
<dbReference type="GO" id="GO:0006096">
    <property type="term" value="P:glycolytic process"/>
    <property type="evidence" value="ECO:0007669"/>
    <property type="project" value="UniProtKB-UniRule"/>
</dbReference>
<dbReference type="FunFam" id="3.40.1450.10:FF:000002">
    <property type="entry name" value="2,3-bisphosphoglycerate-independent phosphoglycerate mutase"/>
    <property type="match status" value="1"/>
</dbReference>
<evidence type="ECO:0000256" key="8">
    <source>
        <dbReference type="ARBA" id="ARBA00023235"/>
    </source>
</evidence>
<proteinExistence type="inferred from homology"/>
<gene>
    <name evidence="9" type="primary">gpmI</name>
    <name evidence="16" type="ORF">FVR03_03580</name>
</gene>
<dbReference type="Pfam" id="PF06415">
    <property type="entry name" value="iPGM_N"/>
    <property type="match status" value="1"/>
</dbReference>
<feature type="binding site" evidence="9 13">
    <location>
        <position position="11"/>
    </location>
    <ligand>
        <name>Mn(2+)</name>
        <dbReference type="ChEBI" id="CHEBI:29035"/>
        <label>2</label>
    </ligand>
</feature>
<dbReference type="EC" id="5.4.2.12" evidence="9 10"/>
<dbReference type="OrthoDB" id="9800863at2"/>
<evidence type="ECO:0000256" key="13">
    <source>
        <dbReference type="PIRSR" id="PIRSR001492-3"/>
    </source>
</evidence>
<dbReference type="InterPro" id="IPR006124">
    <property type="entry name" value="Metalloenzyme"/>
</dbReference>
<dbReference type="GO" id="GO:0006007">
    <property type="term" value="P:glucose catabolic process"/>
    <property type="evidence" value="ECO:0007669"/>
    <property type="project" value="InterPro"/>
</dbReference>
<evidence type="ECO:0000256" key="1">
    <source>
        <dbReference type="ARBA" id="ARBA00000370"/>
    </source>
</evidence>
<evidence type="ECO:0000313" key="16">
    <source>
        <dbReference type="EMBL" id="TXK51302.1"/>
    </source>
</evidence>
<evidence type="ECO:0000256" key="7">
    <source>
        <dbReference type="ARBA" id="ARBA00023211"/>
    </source>
</evidence>
<sequence>MDKKVLLVILDGWGIATNPEVSAIQKAHTPFVDSILQKYPRTTLQASGEAVGLPDGQMGNSEVGHMNIGAGRVVYQDLVRINKSIAEHKLASMPALSDAFLFAKEQKKDVHLIGLLSDGGVHSHIEHLKALCSVANDYELRRVFIHAFTDGRDTDPKGGVKYINELEQHLEGTTGTIASIVGRYFAMDRDNRWERVKLAYDLMVHGKGAPSQNLIKSMLTSYNEGVTDEFIKPIVKVNDQQQPIATIKEGDVVICFNYRTDRGREITQALTQRDFPEQEMHKLNLRYITLTNYDDSFVGVEPIFDKDNLNKTLGEVIASAGRTQIRIAETEKYPHVTFFFSGGRETQFDGERRLMCPSPKVATYDLQPEMSAFDIRDAIIPEIQNRTADFICLNFANPDMVGHTGVFEAAVKACETVDQCAEAVITTALENGYDTLVIADHGNADCMINPDGTPNTAHTTSLVPCVLVSNSYSGSLTEGKLGDLAPTILELMGLQQPAEMTGTSLLEK</sequence>
<reference evidence="16 17" key="1">
    <citation type="submission" date="2019-08" db="EMBL/GenBank/DDBJ databases">
        <authorList>
            <person name="Shi S."/>
        </authorList>
    </citation>
    <scope>NUCLEOTIDE SEQUENCE [LARGE SCALE GENOMIC DNA]</scope>
    <source>
        <strain evidence="16 17">GY10130</strain>
    </source>
</reference>
<dbReference type="PANTHER" id="PTHR31637">
    <property type="entry name" value="2,3-BISPHOSPHOGLYCERATE-INDEPENDENT PHOSPHOGLYCERATE MUTASE"/>
    <property type="match status" value="1"/>
</dbReference>
<evidence type="ECO:0000256" key="2">
    <source>
        <dbReference type="ARBA" id="ARBA00002315"/>
    </source>
</evidence>
<comment type="cofactor">
    <cofactor evidence="9">
        <name>Mn(2+)</name>
        <dbReference type="ChEBI" id="CHEBI:29035"/>
    </cofactor>
    <text evidence="9">Binds 2 manganese ions per subunit.</text>
</comment>
<dbReference type="Gene3D" id="3.40.1450.10">
    <property type="entry name" value="BPG-independent phosphoglycerate mutase, domain B"/>
    <property type="match status" value="1"/>
</dbReference>
<dbReference type="InterPro" id="IPR005995">
    <property type="entry name" value="Pgm_bpd_ind"/>
</dbReference>
<evidence type="ECO:0000256" key="3">
    <source>
        <dbReference type="ARBA" id="ARBA00004798"/>
    </source>
</evidence>
<feature type="binding site" evidence="9 13">
    <location>
        <position position="440"/>
    </location>
    <ligand>
        <name>Mn(2+)</name>
        <dbReference type="ChEBI" id="CHEBI:29035"/>
        <label>2</label>
    </ligand>
</feature>
<dbReference type="InterPro" id="IPR017850">
    <property type="entry name" value="Alkaline_phosphatase_core_sf"/>
</dbReference>
<dbReference type="PIRSF" id="PIRSF001492">
    <property type="entry name" value="IPGAM"/>
    <property type="match status" value="1"/>
</dbReference>
<dbReference type="EMBL" id="VRTY01000009">
    <property type="protein sequence ID" value="TXK51302.1"/>
    <property type="molecule type" value="Genomic_DNA"/>
</dbReference>
<dbReference type="NCBIfam" id="TIGR01307">
    <property type="entry name" value="pgm_bpd_ind"/>
    <property type="match status" value="1"/>
</dbReference>
<dbReference type="InterPro" id="IPR036646">
    <property type="entry name" value="PGAM_B_sf"/>
</dbReference>
<feature type="binding site" evidence="9 12">
    <location>
        <begin position="259"/>
        <end position="262"/>
    </location>
    <ligand>
        <name>substrate</name>
    </ligand>
</feature>
<dbReference type="PANTHER" id="PTHR31637:SF0">
    <property type="entry name" value="2,3-BISPHOSPHOGLYCERATE-INDEPENDENT PHOSPHOGLYCERATE MUTASE"/>
    <property type="match status" value="1"/>
</dbReference>
<keyword evidence="7 9" id="KW-0464">Manganese</keyword>
<feature type="domain" description="Metalloenzyme" evidence="14">
    <location>
        <begin position="3"/>
        <end position="495"/>
    </location>
</feature>
<keyword evidence="8 9" id="KW-0413">Isomerase</keyword>
<evidence type="ECO:0000256" key="5">
    <source>
        <dbReference type="ARBA" id="ARBA00022723"/>
    </source>
</evidence>
<dbReference type="HAMAP" id="MF_01038">
    <property type="entry name" value="GpmI"/>
    <property type="match status" value="1"/>
</dbReference>
<dbReference type="Proteomes" id="UP000321926">
    <property type="component" value="Unassembled WGS sequence"/>
</dbReference>
<comment type="similarity">
    <text evidence="4 9">Belongs to the BPG-independent phosphoglycerate mutase family.</text>
</comment>
<feature type="binding site" evidence="9 13">
    <location>
        <position position="458"/>
    </location>
    <ligand>
        <name>Mn(2+)</name>
        <dbReference type="ChEBI" id="CHEBI:29035"/>
        <label>1</label>
    </ligand>
</feature>
<protein>
    <recommendedName>
        <fullName evidence="9 10">2,3-bisphosphoglycerate-independent phosphoglycerate mutase</fullName>
        <shortName evidence="9">BPG-independent PGAM</shortName>
        <shortName evidence="9">Phosphoglyceromutase</shortName>
        <shortName evidence="9">iPGM</shortName>
        <ecNumber evidence="9 10">5.4.2.12</ecNumber>
    </recommendedName>
</protein>
<dbReference type="UniPathway" id="UPA00109">
    <property type="reaction ID" value="UER00186"/>
</dbReference>
<keyword evidence="5 9" id="KW-0479">Metal-binding</keyword>
<comment type="subunit">
    <text evidence="9">Monomer.</text>
</comment>
<feature type="active site" description="Phosphoserine intermediate" evidence="9 11">
    <location>
        <position position="61"/>
    </location>
</feature>
<evidence type="ECO:0000259" key="14">
    <source>
        <dbReference type="Pfam" id="PF01676"/>
    </source>
</evidence>
<accession>A0A5C8KB69</accession>
<comment type="catalytic activity">
    <reaction evidence="1 9">
        <text>(2R)-2-phosphoglycerate = (2R)-3-phosphoglycerate</text>
        <dbReference type="Rhea" id="RHEA:15901"/>
        <dbReference type="ChEBI" id="CHEBI:58272"/>
        <dbReference type="ChEBI" id="CHEBI:58289"/>
        <dbReference type="EC" id="5.4.2.12"/>
    </reaction>
</comment>
<evidence type="ECO:0000256" key="10">
    <source>
        <dbReference type="NCBIfam" id="TIGR01307"/>
    </source>
</evidence>
<comment type="caution">
    <text evidence="16">The sequence shown here is derived from an EMBL/GenBank/DDBJ whole genome shotgun (WGS) entry which is preliminary data.</text>
</comment>
<feature type="binding site" evidence="9 12">
    <location>
        <begin position="152"/>
        <end position="153"/>
    </location>
    <ligand>
        <name>substrate</name>
    </ligand>
</feature>
<dbReference type="SUPFAM" id="SSF64158">
    <property type="entry name" value="2,3-Bisphosphoglycerate-independent phosphoglycerate mutase, substrate-binding domain"/>
    <property type="match status" value="1"/>
</dbReference>
<dbReference type="InterPro" id="IPR011258">
    <property type="entry name" value="BPG-indep_PGM_N"/>
</dbReference>
<dbReference type="GO" id="GO:0030145">
    <property type="term" value="F:manganese ion binding"/>
    <property type="evidence" value="ECO:0007669"/>
    <property type="project" value="UniProtKB-UniRule"/>
</dbReference>
<feature type="domain" description="BPG-independent PGAM N-terminal" evidence="15">
    <location>
        <begin position="81"/>
        <end position="295"/>
    </location>
</feature>
<feature type="binding site" evidence="9 12">
    <location>
        <position position="183"/>
    </location>
    <ligand>
        <name>substrate</name>
    </ligand>
</feature>
<evidence type="ECO:0000313" key="17">
    <source>
        <dbReference type="Proteomes" id="UP000321926"/>
    </source>
</evidence>
<feature type="binding site" evidence="9 12">
    <location>
        <position position="332"/>
    </location>
    <ligand>
        <name>substrate</name>
    </ligand>
</feature>
<dbReference type="AlphaFoldDB" id="A0A5C8KB69"/>
<feature type="binding site" evidence="9 13">
    <location>
        <position position="399"/>
    </location>
    <ligand>
        <name>Mn(2+)</name>
        <dbReference type="ChEBI" id="CHEBI:29035"/>
        <label>1</label>
    </ligand>
</feature>
<dbReference type="CDD" id="cd16010">
    <property type="entry name" value="iPGM"/>
    <property type="match status" value="1"/>
</dbReference>
<feature type="binding site" evidence="9 12">
    <location>
        <position position="189"/>
    </location>
    <ligand>
        <name>substrate</name>
    </ligand>
</feature>
<dbReference type="RefSeq" id="WP_147920397.1">
    <property type="nucleotide sequence ID" value="NZ_VRTY01000009.1"/>
</dbReference>
<keyword evidence="17" id="KW-1185">Reference proteome</keyword>
<dbReference type="GO" id="GO:0004619">
    <property type="term" value="F:phosphoglycerate mutase activity"/>
    <property type="evidence" value="ECO:0007669"/>
    <property type="project" value="UniProtKB-UniRule"/>
</dbReference>
<evidence type="ECO:0000256" key="11">
    <source>
        <dbReference type="PIRSR" id="PIRSR001492-1"/>
    </source>
</evidence>
<evidence type="ECO:0000256" key="9">
    <source>
        <dbReference type="HAMAP-Rule" id="MF_01038"/>
    </source>
</evidence>
<dbReference type="Gene3D" id="3.40.720.10">
    <property type="entry name" value="Alkaline Phosphatase, subunit A"/>
    <property type="match status" value="1"/>
</dbReference>